<feature type="region of interest" description="Disordered" evidence="1">
    <location>
        <begin position="1"/>
        <end position="20"/>
    </location>
</feature>
<keyword evidence="3" id="KW-1185">Reference proteome</keyword>
<proteinExistence type="predicted"/>
<comment type="caution">
    <text evidence="2">The sequence shown here is derived from an EMBL/GenBank/DDBJ whole genome shotgun (WGS) entry which is preliminary data.</text>
</comment>
<protein>
    <submittedName>
        <fullName evidence="2">Uncharacterized protein</fullName>
    </submittedName>
</protein>
<evidence type="ECO:0000256" key="1">
    <source>
        <dbReference type="SAM" id="MobiDB-lite"/>
    </source>
</evidence>
<dbReference type="Proteomes" id="UP001596020">
    <property type="component" value="Unassembled WGS sequence"/>
</dbReference>
<accession>A0ABV9K6W6</accession>
<evidence type="ECO:0000313" key="2">
    <source>
        <dbReference type="EMBL" id="MFC4665645.1"/>
    </source>
</evidence>
<evidence type="ECO:0000313" key="3">
    <source>
        <dbReference type="Proteomes" id="UP001596020"/>
    </source>
</evidence>
<name>A0ABV9K6W6_9PORP</name>
<sequence>MTKDNSFDSSMNKFEDQSDTYSRYNRDTAYRYQNEEDFNSNNDFCTHCYYDIHDTLGKQAKKLMKTVGIGTMVGSAIAYIGGNKVLAAKLAAVAAGSLYGYKKLCDHTLDNSDNHEHPFVIH</sequence>
<dbReference type="RefSeq" id="WP_380077966.1">
    <property type="nucleotide sequence ID" value="NZ_JBHSGO010000074.1"/>
</dbReference>
<organism evidence="2 3">
    <name type="scientific">Falsiporphyromonas endometrii</name>
    <dbReference type="NCBI Taxonomy" id="1387297"/>
    <lineage>
        <taxon>Bacteria</taxon>
        <taxon>Pseudomonadati</taxon>
        <taxon>Bacteroidota</taxon>
        <taxon>Bacteroidia</taxon>
        <taxon>Bacteroidales</taxon>
        <taxon>Porphyromonadaceae</taxon>
        <taxon>Falsiporphyromonas</taxon>
    </lineage>
</organism>
<gene>
    <name evidence="2" type="ORF">ACFO3G_03310</name>
</gene>
<dbReference type="EMBL" id="JBHSGO010000074">
    <property type="protein sequence ID" value="MFC4665645.1"/>
    <property type="molecule type" value="Genomic_DNA"/>
</dbReference>
<reference evidence="3" key="1">
    <citation type="journal article" date="2019" name="Int. J. Syst. Evol. Microbiol.">
        <title>The Global Catalogue of Microorganisms (GCM) 10K type strain sequencing project: providing services to taxonomists for standard genome sequencing and annotation.</title>
        <authorList>
            <consortium name="The Broad Institute Genomics Platform"/>
            <consortium name="The Broad Institute Genome Sequencing Center for Infectious Disease"/>
            <person name="Wu L."/>
            <person name="Ma J."/>
        </authorList>
    </citation>
    <scope>NUCLEOTIDE SEQUENCE [LARGE SCALE GENOMIC DNA]</scope>
    <source>
        <strain evidence="3">CGMCC 4.7357</strain>
    </source>
</reference>